<dbReference type="SUPFAM" id="SSF63411">
    <property type="entry name" value="LuxS/MPP-like metallohydrolase"/>
    <property type="match status" value="2"/>
</dbReference>
<dbReference type="EMBL" id="FNBJ01000003">
    <property type="protein sequence ID" value="SDE88552.1"/>
    <property type="molecule type" value="Genomic_DNA"/>
</dbReference>
<reference evidence="8 10" key="1">
    <citation type="submission" date="2016-10" db="EMBL/GenBank/DDBJ databases">
        <authorList>
            <person name="Varghese N."/>
            <person name="Submissions S."/>
        </authorList>
    </citation>
    <scope>NUCLEOTIDE SEQUENCE [LARGE SCALE GENOMIC DNA]</scope>
    <source>
        <strain evidence="3 13">WG10</strain>
        <strain evidence="4 10">WG2</strain>
        <strain evidence="6 8">WG5</strain>
    </source>
</reference>
<accession>A0A1G6HS21</accession>
<evidence type="ECO:0000313" key="13">
    <source>
        <dbReference type="Proteomes" id="UP000324896"/>
    </source>
</evidence>
<dbReference type="GO" id="GO:0046872">
    <property type="term" value="F:metal ion binding"/>
    <property type="evidence" value="ECO:0007669"/>
    <property type="project" value="InterPro"/>
</dbReference>
<dbReference type="PANTHER" id="PTHR11851">
    <property type="entry name" value="METALLOPROTEASE"/>
    <property type="match status" value="1"/>
</dbReference>
<keyword evidence="10" id="KW-1185">Reference proteome</keyword>
<evidence type="ECO:0000313" key="12">
    <source>
        <dbReference type="Proteomes" id="UP000295758"/>
    </source>
</evidence>
<protein>
    <submittedName>
        <fullName evidence="3">Predicted Zn-dependent peptidase</fullName>
    </submittedName>
    <submittedName>
        <fullName evidence="2">Putative Zn-dependent peptidase</fullName>
    </submittedName>
</protein>
<reference evidence="7 12" key="4">
    <citation type="submission" date="2019-03" db="EMBL/GenBank/DDBJ databases">
        <title>Deep subsurface shale carbon reservoir microbial communities from Ohio and West Virginia, USA.</title>
        <authorList>
            <person name="Wrighton K."/>
        </authorList>
    </citation>
    <scope>NUCLEOTIDE SEQUENCE [LARGE SCALE GENOMIC DNA]</scope>
    <source>
        <strain evidence="7 12">UTICA-S4D12</strain>
    </source>
</reference>
<evidence type="ECO:0000313" key="4">
    <source>
        <dbReference type="EMBL" id="SDE88552.1"/>
    </source>
</evidence>
<evidence type="ECO:0000313" key="11">
    <source>
        <dbReference type="Proteomes" id="UP000247389"/>
    </source>
</evidence>
<evidence type="ECO:0000313" key="8">
    <source>
        <dbReference type="Proteomes" id="UP000198612"/>
    </source>
</evidence>
<dbReference type="InterPro" id="IPR007863">
    <property type="entry name" value="Peptidase_M16_C"/>
</dbReference>
<evidence type="ECO:0000259" key="1">
    <source>
        <dbReference type="Pfam" id="PF05193"/>
    </source>
</evidence>
<dbReference type="EMBL" id="QICM01000002">
    <property type="protein sequence ID" value="PXV69901.1"/>
    <property type="molecule type" value="Genomic_DNA"/>
</dbReference>
<dbReference type="EMBL" id="FOHG01000003">
    <property type="protein sequence ID" value="SES68397.1"/>
    <property type="molecule type" value="Genomic_DNA"/>
</dbReference>
<evidence type="ECO:0000313" key="10">
    <source>
        <dbReference type="Proteomes" id="UP000199519"/>
    </source>
</evidence>
<dbReference type="EMBL" id="SOAA01000005">
    <property type="protein sequence ID" value="TDS33015.1"/>
    <property type="molecule type" value="Genomic_DNA"/>
</dbReference>
<dbReference type="EMBL" id="FMYT01000001">
    <property type="protein sequence ID" value="SDB97011.1"/>
    <property type="molecule type" value="Genomic_DNA"/>
</dbReference>
<dbReference type="Proteomes" id="UP000198612">
    <property type="component" value="Unassembled WGS sequence"/>
</dbReference>
<evidence type="ECO:0000313" key="9">
    <source>
        <dbReference type="Proteomes" id="UP000198945"/>
    </source>
</evidence>
<dbReference type="Proteomes" id="UP000198945">
    <property type="component" value="Unassembled WGS sequence"/>
</dbReference>
<dbReference type="NCBIfam" id="NF047422">
    <property type="entry name" value="YfmF_fam"/>
    <property type="match status" value="1"/>
</dbReference>
<dbReference type="Pfam" id="PF05193">
    <property type="entry name" value="Peptidase_M16_C"/>
    <property type="match status" value="1"/>
</dbReference>
<dbReference type="Proteomes" id="UP000324896">
    <property type="component" value="Unassembled WGS sequence"/>
</dbReference>
<evidence type="ECO:0000313" key="2">
    <source>
        <dbReference type="EMBL" id="PXV69901.1"/>
    </source>
</evidence>
<feature type="domain" description="Peptidase M16 C-terminal" evidence="1">
    <location>
        <begin position="187"/>
        <end position="359"/>
    </location>
</feature>
<reference evidence="5 9" key="2">
    <citation type="submission" date="2016-10" db="EMBL/GenBank/DDBJ databases">
        <authorList>
            <person name="de Groot N.N."/>
        </authorList>
    </citation>
    <scope>NUCLEOTIDE SEQUENCE [LARGE SCALE GENOMIC DNA]</scope>
    <source>
        <strain evidence="5 9">WG7</strain>
    </source>
</reference>
<dbReference type="Proteomes" id="UP000295758">
    <property type="component" value="Unassembled WGS sequence"/>
</dbReference>
<dbReference type="InterPro" id="IPR011249">
    <property type="entry name" value="Metalloenz_LuxS/M16"/>
</dbReference>
<evidence type="ECO:0000313" key="3">
    <source>
        <dbReference type="EMBL" id="SDB97011.1"/>
    </source>
</evidence>
<sequence length="425" mass="49214">MSMNDLEFKVYENRFNTHHLATDKFKTNLIQIYFMLPLVSEKEAAMNALIPYILERGSQKYKDNQIIKTELENLYGSNMSSNILKRGENQILRFSLEIVNEKFLTHKSNLTENAFELLNDVIFNPVVEAGKFKQNYFEQEKEILKQDILSLINDKYNFTVENCLQKMCRNEKYRIYKMGSVSALAEITNQELYNHYQKIINEAKRSLFLIGDFKNAFVEQTLTKTKLSAGTDIFDENTEVVYRDKEVDFYDQQMKVNQARLSMGFRTGITRKDQDYYSLLVFNSLIGGSTHSKLFREIREKRSLAYYVSSSIETTKGLLLINSGINAENQAEVVELVKKEINSAAEGDFSQEDFIRSKKSIINHLKQDLDSNRALSAHYLLSLVNNKRESIKKTIAEVEKVKIDDIINAAEKLKLDTVYLLKSEG</sequence>
<name>A0A1G6HS21_9FIRM</name>
<evidence type="ECO:0000313" key="5">
    <source>
        <dbReference type="EMBL" id="SDI07002.1"/>
    </source>
</evidence>
<dbReference type="Proteomes" id="UP000247389">
    <property type="component" value="Unassembled WGS sequence"/>
</dbReference>
<dbReference type="Gene3D" id="3.30.830.10">
    <property type="entry name" value="Metalloenzyme, LuxS/M16 peptidase-like"/>
    <property type="match status" value="2"/>
</dbReference>
<reference evidence="2 11" key="3">
    <citation type="submission" date="2018-04" db="EMBL/GenBank/DDBJ databases">
        <title>Subsurface microbial communities from deep shales in Ohio and West Virginia, USA.</title>
        <authorList>
            <person name="Wrighton K."/>
        </authorList>
    </citation>
    <scope>NUCLEOTIDE SEQUENCE [LARGE SCALE GENOMIC DNA]</scope>
    <source>
        <strain evidence="2 11">MSL28</strain>
    </source>
</reference>
<organism evidence="3 13">
    <name type="scientific">Halanaerobium congolense</name>
    <dbReference type="NCBI Taxonomy" id="54121"/>
    <lineage>
        <taxon>Bacteria</taxon>
        <taxon>Bacillati</taxon>
        <taxon>Bacillota</taxon>
        <taxon>Clostridia</taxon>
        <taxon>Halanaerobiales</taxon>
        <taxon>Halanaerobiaceae</taxon>
        <taxon>Halanaerobium</taxon>
    </lineage>
</organism>
<evidence type="ECO:0000313" key="7">
    <source>
        <dbReference type="EMBL" id="TDS33015.1"/>
    </source>
</evidence>
<proteinExistence type="predicted"/>
<dbReference type="InterPro" id="IPR050361">
    <property type="entry name" value="MPP/UQCRC_Complex"/>
</dbReference>
<gene>
    <name evidence="7" type="ORF">BY453_10522</name>
    <name evidence="2" type="ORF">C8C78_10229</name>
    <name evidence="3" type="ORF">SAMN04488597_101111</name>
    <name evidence="4" type="ORF">SAMN04488598_10362</name>
    <name evidence="6" type="ORF">SAMN04515652_10361</name>
    <name evidence="5" type="ORF">SAMN04515654_101163</name>
</gene>
<dbReference type="Proteomes" id="UP000199519">
    <property type="component" value="Unassembled WGS sequence"/>
</dbReference>
<dbReference type="EMBL" id="FNEH01000001">
    <property type="protein sequence ID" value="SDI07002.1"/>
    <property type="molecule type" value="Genomic_DNA"/>
</dbReference>
<dbReference type="AlphaFoldDB" id="A0A1G6HS21"/>
<dbReference type="PANTHER" id="PTHR11851:SF186">
    <property type="entry name" value="INACTIVE METALLOPROTEASE YMFF-RELATED"/>
    <property type="match status" value="1"/>
</dbReference>
<evidence type="ECO:0000313" key="6">
    <source>
        <dbReference type="EMBL" id="SES68397.1"/>
    </source>
</evidence>